<keyword evidence="3 5" id="KW-0547">Nucleotide-binding</keyword>
<keyword evidence="2" id="KW-0963">Cytoplasm</keyword>
<keyword evidence="8" id="KW-0378">Hydrolase</keyword>
<proteinExistence type="inferred from homology"/>
<evidence type="ECO:0000256" key="6">
    <source>
        <dbReference type="SAM" id="MobiDB-lite"/>
    </source>
</evidence>
<feature type="domain" description="AAA+ ATPase" evidence="7">
    <location>
        <begin position="392"/>
        <end position="527"/>
    </location>
</feature>
<dbReference type="InterPro" id="IPR003959">
    <property type="entry name" value="ATPase_AAA_core"/>
</dbReference>
<evidence type="ECO:0000259" key="7">
    <source>
        <dbReference type="SMART" id="SM00382"/>
    </source>
</evidence>
<feature type="domain" description="AAA+ ATPase" evidence="7">
    <location>
        <begin position="131"/>
        <end position="266"/>
    </location>
</feature>
<dbReference type="Proteomes" id="UP000054937">
    <property type="component" value="Unassembled WGS sequence"/>
</dbReference>
<dbReference type="InterPro" id="IPR027417">
    <property type="entry name" value="P-loop_NTPase"/>
</dbReference>
<dbReference type="InterPro" id="IPR003593">
    <property type="entry name" value="AAA+_ATPase"/>
</dbReference>
<reference evidence="8 9" key="1">
    <citation type="journal article" date="2015" name="Sci. Rep.">
        <title>Genome of the facultative scuticociliatosis pathogen Pseudocohnilembus persalinus provides insight into its virulence through horizontal gene transfer.</title>
        <authorList>
            <person name="Xiong J."/>
            <person name="Wang G."/>
            <person name="Cheng J."/>
            <person name="Tian M."/>
            <person name="Pan X."/>
            <person name="Warren A."/>
            <person name="Jiang C."/>
            <person name="Yuan D."/>
            <person name="Miao W."/>
        </authorList>
    </citation>
    <scope>NUCLEOTIDE SEQUENCE [LARGE SCALE GENOMIC DNA]</scope>
    <source>
        <strain evidence="8">36N120E</strain>
    </source>
</reference>
<organism evidence="8 9">
    <name type="scientific">Pseudocohnilembus persalinus</name>
    <name type="common">Ciliate</name>
    <dbReference type="NCBI Taxonomy" id="266149"/>
    <lineage>
        <taxon>Eukaryota</taxon>
        <taxon>Sar</taxon>
        <taxon>Alveolata</taxon>
        <taxon>Ciliophora</taxon>
        <taxon>Intramacronucleata</taxon>
        <taxon>Oligohymenophorea</taxon>
        <taxon>Scuticociliatia</taxon>
        <taxon>Philasterida</taxon>
        <taxon>Pseudocohnilembidae</taxon>
        <taxon>Pseudocohnilembus</taxon>
    </lineage>
</organism>
<dbReference type="InterPro" id="IPR050168">
    <property type="entry name" value="AAA_ATPase_domain"/>
</dbReference>
<dbReference type="SUPFAM" id="SSF52540">
    <property type="entry name" value="P-loop containing nucleoside triphosphate hydrolases"/>
    <property type="match status" value="2"/>
</dbReference>
<dbReference type="Pfam" id="PF17862">
    <property type="entry name" value="AAA_lid_3"/>
    <property type="match status" value="1"/>
</dbReference>
<dbReference type="CDD" id="cd19511">
    <property type="entry name" value="RecA-like_CDC48_r2-like"/>
    <property type="match status" value="1"/>
</dbReference>
<dbReference type="FunFam" id="3.40.50.300:FF:000567">
    <property type="entry name" value="ATPase, AAA family protein"/>
    <property type="match status" value="1"/>
</dbReference>
<evidence type="ECO:0000256" key="5">
    <source>
        <dbReference type="RuleBase" id="RU003651"/>
    </source>
</evidence>
<comment type="caution">
    <text evidence="8">The sequence shown here is derived from an EMBL/GenBank/DDBJ whole genome shotgun (WGS) entry which is preliminary data.</text>
</comment>
<keyword evidence="4 5" id="KW-0067">ATP-binding</keyword>
<dbReference type="PANTHER" id="PTHR23077">
    <property type="entry name" value="AAA-FAMILY ATPASE"/>
    <property type="match status" value="1"/>
</dbReference>
<comment type="similarity">
    <text evidence="5">Belongs to the AAA ATPase family.</text>
</comment>
<evidence type="ECO:0000256" key="2">
    <source>
        <dbReference type="ARBA" id="ARBA00022490"/>
    </source>
</evidence>
<dbReference type="Pfam" id="PF00004">
    <property type="entry name" value="AAA"/>
    <property type="match status" value="2"/>
</dbReference>
<dbReference type="GO" id="GO:0016887">
    <property type="term" value="F:ATP hydrolysis activity"/>
    <property type="evidence" value="ECO:0007669"/>
    <property type="project" value="InterPro"/>
</dbReference>
<evidence type="ECO:0000256" key="4">
    <source>
        <dbReference type="ARBA" id="ARBA00022840"/>
    </source>
</evidence>
<dbReference type="InterPro" id="IPR041569">
    <property type="entry name" value="AAA_lid_3"/>
</dbReference>
<evidence type="ECO:0000256" key="1">
    <source>
        <dbReference type="ARBA" id="ARBA00004496"/>
    </source>
</evidence>
<dbReference type="OMA" id="LATHYQC"/>
<dbReference type="OrthoDB" id="27435at2759"/>
<evidence type="ECO:0000313" key="8">
    <source>
        <dbReference type="EMBL" id="KRX10949.1"/>
    </source>
</evidence>
<evidence type="ECO:0000256" key="3">
    <source>
        <dbReference type="ARBA" id="ARBA00022741"/>
    </source>
</evidence>
<protein>
    <submittedName>
        <fullName evidence="8">p-loop containing nucleoside triphosphate hydrolase</fullName>
    </submittedName>
</protein>
<dbReference type="GO" id="GO:0005524">
    <property type="term" value="F:ATP binding"/>
    <property type="evidence" value="ECO:0007669"/>
    <property type="project" value="UniProtKB-KW"/>
</dbReference>
<evidence type="ECO:0000313" key="9">
    <source>
        <dbReference type="Proteomes" id="UP000054937"/>
    </source>
</evidence>
<keyword evidence="9" id="KW-1185">Reference proteome</keyword>
<name>A0A0V0R9K5_PSEPJ</name>
<gene>
    <name evidence="8" type="ORF">PPERSA_12073</name>
</gene>
<dbReference type="InParanoid" id="A0A0V0R9K5"/>
<dbReference type="GO" id="GO:0005737">
    <property type="term" value="C:cytoplasm"/>
    <property type="evidence" value="ECO:0007669"/>
    <property type="project" value="UniProtKB-SubCell"/>
</dbReference>
<dbReference type="Gene3D" id="1.10.8.60">
    <property type="match status" value="2"/>
</dbReference>
<dbReference type="Gene3D" id="3.40.50.300">
    <property type="entry name" value="P-loop containing nucleotide triphosphate hydrolases"/>
    <property type="match status" value="2"/>
</dbReference>
<dbReference type="EMBL" id="LDAU01000013">
    <property type="protein sequence ID" value="KRX10949.1"/>
    <property type="molecule type" value="Genomic_DNA"/>
</dbReference>
<sequence length="622" mass="70353">MALNQIVENNQTLSFQLYGKKQHFKIIDIQFMENLQEEQKQNEQNEEDEEQEQVKKEKALVTKRTNLKMMQYQSTVQKTENQSENLEKNQQEKNKELIVLAGLDHIQQQLISNIKLALFKQEKFEQLGFPALKGIMISGPSGTGKTKLVKKIAQILENDKVQSYLIESKSLLSRVVGEAEKKIEQIFHQAKSTAPSLIFFDDLHVIASKKDSNSSTLVSTLAAEIDKINTHSKVIVLAATNNEGKLSEEIKRAGRFDKDIKLDIPKAQDRKQIFEAYLQKVEHQLSQTEIQDVNYQMNGFTGADIVSLMREAVLNSVGGENQDGGENKLEKQHFESALQEIQPSGIKEILMDIPKVYWSDIGGYQHVKDEIKKVTEWPLKYPEAFTRMGISPSKGVLLYGPPGCSKTMIAKAIATESKLNFLAVKGPELFSKYVGDSEKAVREVFRRARLCSPSVIFFDEIDAIATQRSVNTDVSERVLISMLNEMDGIEGLKGVVIIAATNRPDIIDKALTRPGRFDHLIYVPPPNLENRLDILKINVFGNKMPVEEGIDLEQIARQTENYSGAEMSLICREAGLIALSKNIHCEKVTMEDFQAAMKKVKPRINQVMLQSYIQFESNQKLF</sequence>
<feature type="region of interest" description="Disordered" evidence="6">
    <location>
        <begin position="37"/>
        <end position="58"/>
    </location>
</feature>
<dbReference type="PANTHER" id="PTHR23077:SF27">
    <property type="entry name" value="ATPASE FAMILY GENE 2 PROTEIN HOMOLOG A"/>
    <property type="match status" value="1"/>
</dbReference>
<dbReference type="PROSITE" id="PS00674">
    <property type="entry name" value="AAA"/>
    <property type="match status" value="1"/>
</dbReference>
<dbReference type="SMART" id="SM00382">
    <property type="entry name" value="AAA"/>
    <property type="match status" value="2"/>
</dbReference>
<dbReference type="AlphaFoldDB" id="A0A0V0R9K5"/>
<comment type="subcellular location">
    <subcellularLocation>
        <location evidence="1">Cytoplasm</location>
    </subcellularLocation>
</comment>
<dbReference type="InterPro" id="IPR003960">
    <property type="entry name" value="ATPase_AAA_CS"/>
</dbReference>
<accession>A0A0V0R9K5</accession>